<dbReference type="InterPro" id="IPR049050">
    <property type="entry name" value="nSTAND3"/>
</dbReference>
<dbReference type="Pfam" id="PF20720">
    <property type="entry name" value="nSTAND3"/>
    <property type="match status" value="1"/>
</dbReference>
<protein>
    <recommendedName>
        <fullName evidence="2">Novel STAND NTPase 3 domain-containing protein</fullName>
    </recommendedName>
</protein>
<evidence type="ECO:0000313" key="3">
    <source>
        <dbReference type="EMBL" id="VDI14225.1"/>
    </source>
</evidence>
<dbReference type="Proteomes" id="UP000596742">
    <property type="component" value="Unassembled WGS sequence"/>
</dbReference>
<sequence length="1653" mass="191605">MQAIGRLGGSNLLIEAQSTKHIVLDKSLTDMLTQIRINEHYIEESREMIDKLQVAVENQETIIEQQEDRIQQLNDSHQKGGVQTQKHAAELSAANESIDKCTNEIAECKKEIEKINSTIKSKHNEVTDKQNQVVTLTHLVIKLHCKYNKKLNEINGELVKHNEKFSKHDEQLEKHDEQIVTSAKDIEDMKKKQHDSGDIPGDTKALIDEDLREDTFVVTSVVSDGLLLLKENGVLLITGHAGTGKSRTGRYVLHMFCTGDTSYKCIKLNTLNEWEDMVSREYNVVVLLDDIFGETNCIYNREKDKPILDKVYAYVCKGNIKVIITIRDTVKRQCQELFDDHRLFKFDIIDLSSDKYKLNSKEKETILSKYMKTVRKSEHIKSKGFVDCHGVLILKSDEVRIIIHENPIKGFPLVIYQFVHNDKYFYLGRKFFDSPTESILEEVRTIRRKGEDQKKFMIQYAVMVYTSINGNCIKPDDSSCVLDIAEIIDAIYGEPIKLKKFHIADAVMELKGSYLINIPNQRFYELHHPTLQESVIISFAQVDEENMNKIIPLISWSFFLKIVKPESYTEKEGEVVLRIPTNSYKLLANRLVVEFYMTDTYSFIRDLSNTEIFEQDYYLLLPCLLEALEKVDTSDKYTENMIRLGETFRLDGYFENTKSKECFLARLFNIVATSDKLDTYGFILKTFNQIIKTCNNYNTKVYMKFALITSLYAICSTKDVHDVRSVKATLDVVEENGIPVFLDQGVIITRIPNLTSIFQVDDASKTCVFLTLCIWKAYEVFNIPVLEFLLTKYNHTPFYSNLFLKMVYNDTWIKQEVKDKRIFRNMPSLSCNPLKWLMERFPDQDLNDVDFILEIACKYLMFDTVEYLVSRYKTIDASSFVISFWTKNINTNGFSHLMQDPYNQELLNFLFKEVDFNSTELIPVVTLFLQHFHVPDHMYDAFVPNCVNNTNILNLACRNGQFYFVNQIMENCHFQCQLDIQSVTISACMTTDRKPLAFLLDFDRGSNFEVEKVKIVKYIVGKFGLDHLDINAACQQACDSRMFKIVEWFVQNIDMIMLDVYGIVNSALQYEQPDILLCIFEKIEIASLDKRKILKSVTKHYNDKCSTIISKIVSTIWNITDTKEELEMQEIVNVAYERKCFGLLMCICNACNFYSSLDGGTLLILACGDARVDPPTFDIDCYDNDDYDDDHFDELLSTSYPEYGSIGMVAWILKHFQIDHLYLKSGVLRLLSQRWYHCQKYRREALCNLVVSILETYSNTISTEEIQVLLNKSLEHNYYVLVNWILVNKSYCSFDKQMILNQACAHAEIKTVKILSKYFFALDMNQAMINACTQSCAVSVKHFEYHNELKGLNDVQNWLSLLWNAIDHDSIDIGRLVSTICKEKEVNNNVMTWILLNLPQEQMPINEVLKRCCQQRIIYHVEYIFHAFDTKQLDIKQAFLYACGEVSSTSSICETFEHDNIILVDFLFQKLLDHHDKAVNLSFVLSELPETNKHNVILFFLEEGFCKNIDLKHLMNEACFHGHVRLVQWILANVDYNELDIIDAILMSFDGIEHAGCTSKSNPFKQQCVVCLALIWHYTQDIDILKTATILEIITACMLDSDTDSFEDSDSDLFDLFDYVLESNVFRGPLGTWLKYFKIINQRRKICQSDNLI</sequence>
<keyword evidence="4" id="KW-1185">Reference proteome</keyword>
<feature type="coiled-coil region" evidence="1">
    <location>
        <begin position="42"/>
        <end position="125"/>
    </location>
</feature>
<reference evidence="3" key="1">
    <citation type="submission" date="2018-11" db="EMBL/GenBank/DDBJ databases">
        <authorList>
            <person name="Alioto T."/>
            <person name="Alioto T."/>
        </authorList>
    </citation>
    <scope>NUCLEOTIDE SEQUENCE</scope>
</reference>
<evidence type="ECO:0000256" key="1">
    <source>
        <dbReference type="SAM" id="Coils"/>
    </source>
</evidence>
<evidence type="ECO:0000313" key="4">
    <source>
        <dbReference type="Proteomes" id="UP000596742"/>
    </source>
</evidence>
<gene>
    <name evidence="3" type="ORF">MGAL_10B065435</name>
</gene>
<dbReference type="OrthoDB" id="6149069at2759"/>
<comment type="caution">
    <text evidence="3">The sequence shown here is derived from an EMBL/GenBank/DDBJ whole genome shotgun (WGS) entry which is preliminary data.</text>
</comment>
<evidence type="ECO:0000259" key="2">
    <source>
        <dbReference type="Pfam" id="PF20720"/>
    </source>
</evidence>
<proteinExistence type="predicted"/>
<feature type="domain" description="Novel STAND NTPase 3" evidence="2">
    <location>
        <begin position="216"/>
        <end position="372"/>
    </location>
</feature>
<dbReference type="EMBL" id="UYJE01002841">
    <property type="protein sequence ID" value="VDI14225.1"/>
    <property type="molecule type" value="Genomic_DNA"/>
</dbReference>
<accession>A0A8B6D580</accession>
<organism evidence="3 4">
    <name type="scientific">Mytilus galloprovincialis</name>
    <name type="common">Mediterranean mussel</name>
    <dbReference type="NCBI Taxonomy" id="29158"/>
    <lineage>
        <taxon>Eukaryota</taxon>
        <taxon>Metazoa</taxon>
        <taxon>Spiralia</taxon>
        <taxon>Lophotrochozoa</taxon>
        <taxon>Mollusca</taxon>
        <taxon>Bivalvia</taxon>
        <taxon>Autobranchia</taxon>
        <taxon>Pteriomorphia</taxon>
        <taxon>Mytilida</taxon>
        <taxon>Mytiloidea</taxon>
        <taxon>Mytilidae</taxon>
        <taxon>Mytilinae</taxon>
        <taxon>Mytilus</taxon>
    </lineage>
</organism>
<keyword evidence="1" id="KW-0175">Coiled coil</keyword>
<name>A0A8B6D580_MYTGA</name>
<dbReference type="Gene3D" id="1.10.287.1490">
    <property type="match status" value="1"/>
</dbReference>
<feature type="coiled-coil region" evidence="1">
    <location>
        <begin position="158"/>
        <end position="192"/>
    </location>
</feature>